<dbReference type="KEGG" id="egu:105031991"/>
<evidence type="ECO:0000256" key="2">
    <source>
        <dbReference type="ARBA" id="ARBA00023163"/>
    </source>
</evidence>
<dbReference type="Pfam" id="PF26576">
    <property type="entry name" value="IBH1_N"/>
    <property type="match status" value="1"/>
</dbReference>
<dbReference type="GO" id="GO:0006355">
    <property type="term" value="P:regulation of DNA-templated transcription"/>
    <property type="evidence" value="ECO:0007669"/>
    <property type="project" value="InterPro"/>
</dbReference>
<evidence type="ECO:0000313" key="5">
    <source>
        <dbReference type="Proteomes" id="UP000504607"/>
    </source>
</evidence>
<dbReference type="GeneID" id="105031991"/>
<dbReference type="RefSeq" id="XP_010904610.2">
    <property type="nucleotide sequence ID" value="XM_010906308.3"/>
</dbReference>
<dbReference type="InParanoid" id="A0A6I9Q832"/>
<dbReference type="AlphaFoldDB" id="A0A6I9Q832"/>
<evidence type="ECO:0000259" key="4">
    <source>
        <dbReference type="Pfam" id="PF26576"/>
    </source>
</evidence>
<dbReference type="OrthoDB" id="1922093at2759"/>
<evidence type="ECO:0000256" key="3">
    <source>
        <dbReference type="SAM" id="SignalP"/>
    </source>
</evidence>
<organism evidence="5 6">
    <name type="scientific">Elaeis guineensis var. tenera</name>
    <name type="common">Oil palm</name>
    <dbReference type="NCBI Taxonomy" id="51953"/>
    <lineage>
        <taxon>Eukaryota</taxon>
        <taxon>Viridiplantae</taxon>
        <taxon>Streptophyta</taxon>
        <taxon>Embryophyta</taxon>
        <taxon>Tracheophyta</taxon>
        <taxon>Spermatophyta</taxon>
        <taxon>Magnoliopsida</taxon>
        <taxon>Liliopsida</taxon>
        <taxon>Arecaceae</taxon>
        <taxon>Arecoideae</taxon>
        <taxon>Cocoseae</taxon>
        <taxon>Elaeidinae</taxon>
        <taxon>Elaeis</taxon>
    </lineage>
</organism>
<dbReference type="InterPro" id="IPR044660">
    <property type="entry name" value="IBH1-like"/>
</dbReference>
<keyword evidence="1" id="KW-0805">Transcription regulation</keyword>
<proteinExistence type="predicted"/>
<dbReference type="InterPro" id="IPR059002">
    <property type="entry name" value="IBH1_N"/>
</dbReference>
<keyword evidence="3" id="KW-0732">Signal</keyword>
<feature type="chain" id="PRO_5026983173" evidence="3">
    <location>
        <begin position="19"/>
        <end position="216"/>
    </location>
</feature>
<evidence type="ECO:0000313" key="6">
    <source>
        <dbReference type="RefSeq" id="XP_010904610.2"/>
    </source>
</evidence>
<protein>
    <submittedName>
        <fullName evidence="6">Transcription factor IBH1-like 1</fullName>
    </submittedName>
</protein>
<dbReference type="PANTHER" id="PTHR33124">
    <property type="entry name" value="TRANSCRIPTION FACTOR IBH1-LIKE 1"/>
    <property type="match status" value="1"/>
</dbReference>
<dbReference type="PANTHER" id="PTHR33124:SF5">
    <property type="entry name" value="TRANSCRIPTION FACTOR IBH1-LIKE 1"/>
    <property type="match status" value="1"/>
</dbReference>
<accession>A0A6I9Q832</accession>
<keyword evidence="2" id="KW-0804">Transcription</keyword>
<sequence length="216" mass="24351">MPRLLSLYLAFPITTMQASNTFKQAFLKRMLLGLQLAGVSSKCMTIQERKSAIKLSADVAMACARGSTNWSRAIVTDLSKQEKNKVLLRSILGKDFERLIKPCHHTWKIPRSKKILKRSFRECSRRRKGLRAPHGLATSVLARVLVKKRTQVLKRLIPGGEYLDGSYLLDETLDYAISLRAQVDLMQRLSKAFEASKLGSHNVCTLQARGDSYADK</sequence>
<keyword evidence="5" id="KW-1185">Reference proteome</keyword>
<feature type="domain" description="IBH1-like N-terminal" evidence="4">
    <location>
        <begin position="20"/>
        <end position="81"/>
    </location>
</feature>
<name>A0A6I9Q832_ELAGV</name>
<gene>
    <name evidence="6" type="primary">LOC105031991</name>
</gene>
<feature type="signal peptide" evidence="3">
    <location>
        <begin position="1"/>
        <end position="18"/>
    </location>
</feature>
<dbReference type="Proteomes" id="UP000504607">
    <property type="component" value="Unplaced"/>
</dbReference>
<reference evidence="6" key="1">
    <citation type="submission" date="2025-08" db="UniProtKB">
        <authorList>
            <consortium name="RefSeq"/>
        </authorList>
    </citation>
    <scope>IDENTIFICATION</scope>
</reference>
<evidence type="ECO:0000256" key="1">
    <source>
        <dbReference type="ARBA" id="ARBA00023015"/>
    </source>
</evidence>